<evidence type="ECO:0000313" key="2">
    <source>
        <dbReference type="EMBL" id="BES90002.1"/>
    </source>
</evidence>
<gene>
    <name evidence="2" type="ORF">NTJ_02810</name>
</gene>
<evidence type="ECO:0000256" key="1">
    <source>
        <dbReference type="SAM" id="MobiDB-lite"/>
    </source>
</evidence>
<name>A0ABN7AFH8_9HEMI</name>
<evidence type="ECO:0000313" key="3">
    <source>
        <dbReference type="Proteomes" id="UP001307889"/>
    </source>
</evidence>
<accession>A0ABN7AFH8</accession>
<proteinExistence type="predicted"/>
<feature type="region of interest" description="Disordered" evidence="1">
    <location>
        <begin position="1"/>
        <end position="27"/>
    </location>
</feature>
<sequence length="114" mass="12480">MEREGANAREEPRGDMSVTFGSIGTDPRPQEPIYILRKHQMVNLALEAGYVHSCPGTVDSGRSRTRCSVGRKGEYPVLSKRQVAERRDDSVLARESISCGAAESAIVRSIPYTG</sequence>
<protein>
    <submittedName>
        <fullName evidence="2">Uncharacterized protein</fullName>
    </submittedName>
</protein>
<feature type="compositionally biased region" description="Basic and acidic residues" evidence="1">
    <location>
        <begin position="1"/>
        <end position="14"/>
    </location>
</feature>
<dbReference type="Proteomes" id="UP001307889">
    <property type="component" value="Chromosome 2"/>
</dbReference>
<reference evidence="2 3" key="1">
    <citation type="submission" date="2023-09" db="EMBL/GenBank/DDBJ databases">
        <title>Nesidiocoris tenuis whole genome shotgun sequence.</title>
        <authorList>
            <person name="Shibata T."/>
            <person name="Shimoda M."/>
            <person name="Kobayashi T."/>
            <person name="Uehara T."/>
        </authorList>
    </citation>
    <scope>NUCLEOTIDE SEQUENCE [LARGE SCALE GENOMIC DNA]</scope>
    <source>
        <strain evidence="2 3">Japan</strain>
    </source>
</reference>
<dbReference type="EMBL" id="AP028910">
    <property type="protein sequence ID" value="BES90002.1"/>
    <property type="molecule type" value="Genomic_DNA"/>
</dbReference>
<keyword evidence="3" id="KW-1185">Reference proteome</keyword>
<organism evidence="2 3">
    <name type="scientific">Nesidiocoris tenuis</name>
    <dbReference type="NCBI Taxonomy" id="355587"/>
    <lineage>
        <taxon>Eukaryota</taxon>
        <taxon>Metazoa</taxon>
        <taxon>Ecdysozoa</taxon>
        <taxon>Arthropoda</taxon>
        <taxon>Hexapoda</taxon>
        <taxon>Insecta</taxon>
        <taxon>Pterygota</taxon>
        <taxon>Neoptera</taxon>
        <taxon>Paraneoptera</taxon>
        <taxon>Hemiptera</taxon>
        <taxon>Heteroptera</taxon>
        <taxon>Panheteroptera</taxon>
        <taxon>Cimicomorpha</taxon>
        <taxon>Miridae</taxon>
        <taxon>Dicyphina</taxon>
        <taxon>Nesidiocoris</taxon>
    </lineage>
</organism>